<feature type="compositionally biased region" description="Basic and acidic residues" evidence="1">
    <location>
        <begin position="110"/>
        <end position="121"/>
    </location>
</feature>
<evidence type="ECO:0000313" key="2">
    <source>
        <dbReference type="EMBL" id="MBB6542847.1"/>
    </source>
</evidence>
<evidence type="ECO:0000256" key="1">
    <source>
        <dbReference type="SAM" id="MobiDB-lite"/>
    </source>
</evidence>
<evidence type="ECO:0008006" key="4">
    <source>
        <dbReference type="Google" id="ProtNLM"/>
    </source>
</evidence>
<proteinExistence type="predicted"/>
<keyword evidence="3" id="KW-1185">Reference proteome</keyword>
<organism evidence="2 3">
    <name type="scientific">Thalassotalea piscium</name>
    <dbReference type="NCBI Taxonomy" id="1230533"/>
    <lineage>
        <taxon>Bacteria</taxon>
        <taxon>Pseudomonadati</taxon>
        <taxon>Pseudomonadota</taxon>
        <taxon>Gammaproteobacteria</taxon>
        <taxon>Alteromonadales</taxon>
        <taxon>Colwelliaceae</taxon>
        <taxon>Thalassotalea</taxon>
    </lineage>
</organism>
<gene>
    <name evidence="2" type="ORF">HNQ55_001347</name>
</gene>
<dbReference type="EMBL" id="JACHHU010000008">
    <property type="protein sequence ID" value="MBB6542847.1"/>
    <property type="molecule type" value="Genomic_DNA"/>
</dbReference>
<reference evidence="2 3" key="1">
    <citation type="submission" date="2020-08" db="EMBL/GenBank/DDBJ databases">
        <title>Genomic Encyclopedia of Type Strains, Phase IV (KMG-IV): sequencing the most valuable type-strain genomes for metagenomic binning, comparative biology and taxonomic classification.</title>
        <authorList>
            <person name="Goeker M."/>
        </authorList>
    </citation>
    <scope>NUCLEOTIDE SEQUENCE [LARGE SCALE GENOMIC DNA]</scope>
    <source>
        <strain evidence="2 3">DSM 26287</strain>
    </source>
</reference>
<name>A0A7X0NG46_9GAMM</name>
<dbReference type="Pfam" id="PF12118">
    <property type="entry name" value="SprA-related"/>
    <property type="match status" value="1"/>
</dbReference>
<feature type="region of interest" description="Disordered" evidence="1">
    <location>
        <begin position="20"/>
        <end position="121"/>
    </location>
</feature>
<feature type="compositionally biased region" description="Polar residues" evidence="1">
    <location>
        <begin position="58"/>
        <end position="73"/>
    </location>
</feature>
<comment type="caution">
    <text evidence="2">The sequence shown here is derived from an EMBL/GenBank/DDBJ whole genome shotgun (WGS) entry which is preliminary data.</text>
</comment>
<feature type="region of interest" description="Disordered" evidence="1">
    <location>
        <begin position="144"/>
        <end position="165"/>
    </location>
</feature>
<evidence type="ECO:0000313" key="3">
    <source>
        <dbReference type="Proteomes" id="UP000537141"/>
    </source>
</evidence>
<accession>A0A7X0NG46</accession>
<feature type="compositionally biased region" description="Low complexity" evidence="1">
    <location>
        <begin position="82"/>
        <end position="109"/>
    </location>
</feature>
<sequence>MNITPHNVTLPLATVVNPQTDSLRRENNQREVIAQPAAASHSAGEKGIASDKDRARTPGQQNEAVNFAQLQKQSEQDNKTISDQQSPQQDQQSAEQETSQQNNAQAKNNNSEETKSANDEPLGKELDFAQQQQIAELKRRDLEVRTHEQAHSAAGGAATGAPSYSFQVGPDGKRYAVDGEVSVDLSPVDGNPRATIAKMQKVYAAALAPANPSVQDTRVANSAAQLIAKAQSELLALELEDPTREKGINRVISNSAKLTGSVEDQSNQESKNFDSFINQTLSAQEQVLPSRDQNVDERAGRIENFYANINHAYEKTPVSRFELTA</sequence>
<dbReference type="AlphaFoldDB" id="A0A7X0NG46"/>
<protein>
    <recommendedName>
        <fullName evidence="4">Catalase</fullName>
    </recommendedName>
</protein>
<dbReference type="InterPro" id="IPR021973">
    <property type="entry name" value="SprA-related"/>
</dbReference>
<dbReference type="Proteomes" id="UP000537141">
    <property type="component" value="Unassembled WGS sequence"/>
</dbReference>
<dbReference type="RefSeq" id="WP_184423659.1">
    <property type="nucleotide sequence ID" value="NZ_AP027362.1"/>
</dbReference>